<evidence type="ECO:0000313" key="2">
    <source>
        <dbReference type="Proteomes" id="UP000322524"/>
    </source>
</evidence>
<protein>
    <submittedName>
        <fullName evidence="1">Uncharacterized protein</fullName>
    </submittedName>
</protein>
<comment type="caution">
    <text evidence="1">The sequence shown here is derived from an EMBL/GenBank/DDBJ whole genome shotgun (WGS) entry which is preliminary data.</text>
</comment>
<dbReference type="AlphaFoldDB" id="A0A5D4SGY1"/>
<name>A0A5D4SGY1_9BACI</name>
<organism evidence="1 2">
    <name type="scientific">Sutcliffiella horikoshii</name>
    <dbReference type="NCBI Taxonomy" id="79883"/>
    <lineage>
        <taxon>Bacteria</taxon>
        <taxon>Bacillati</taxon>
        <taxon>Bacillota</taxon>
        <taxon>Bacilli</taxon>
        <taxon>Bacillales</taxon>
        <taxon>Bacillaceae</taxon>
        <taxon>Sutcliffiella</taxon>
    </lineage>
</organism>
<reference evidence="1 2" key="1">
    <citation type="submission" date="2019-08" db="EMBL/GenBank/DDBJ databases">
        <title>Bacillus genomes from the desert of Cuatro Cienegas, Coahuila.</title>
        <authorList>
            <person name="Olmedo-Alvarez G."/>
        </authorList>
    </citation>
    <scope>NUCLEOTIDE SEQUENCE [LARGE SCALE GENOMIC DNA]</scope>
    <source>
        <strain evidence="1 2">CH28_1T</strain>
    </source>
</reference>
<proteinExistence type="predicted"/>
<dbReference type="RefSeq" id="WP_148990049.1">
    <property type="nucleotide sequence ID" value="NZ_VTEV01000012.1"/>
</dbReference>
<dbReference type="EMBL" id="VTEV01000012">
    <property type="protein sequence ID" value="TYS62519.1"/>
    <property type="molecule type" value="Genomic_DNA"/>
</dbReference>
<evidence type="ECO:0000313" key="1">
    <source>
        <dbReference type="EMBL" id="TYS62519.1"/>
    </source>
</evidence>
<gene>
    <name evidence="1" type="ORF">FZC76_20675</name>
</gene>
<sequence length="86" mass="9890">MQTKDQLINSFSEINMKEYAMPIICIYNSPTDYKGMFVARLFDVNKPTPIILMRTTLDAIRKEIPENFSLVPKQAGEDANIVETYI</sequence>
<dbReference type="OrthoDB" id="2085289at2"/>
<accession>A0A5D4SGY1</accession>
<dbReference type="Proteomes" id="UP000322524">
    <property type="component" value="Unassembled WGS sequence"/>
</dbReference>